<keyword evidence="4 6" id="KW-0067">ATP-binding</keyword>
<evidence type="ECO:0000256" key="5">
    <source>
        <dbReference type="ARBA" id="ARBA00037982"/>
    </source>
</evidence>
<feature type="binding site" evidence="6">
    <location>
        <position position="41"/>
    </location>
    <ligand>
        <name>ATP</name>
        <dbReference type="ChEBI" id="CHEBI:30616"/>
    </ligand>
</feature>
<dbReference type="GO" id="GO:0005737">
    <property type="term" value="C:cytoplasm"/>
    <property type="evidence" value="ECO:0007669"/>
    <property type="project" value="TreeGrafter"/>
</dbReference>
<evidence type="ECO:0000256" key="3">
    <source>
        <dbReference type="ARBA" id="ARBA00022777"/>
    </source>
</evidence>
<dbReference type="SUPFAM" id="SSF56112">
    <property type="entry name" value="Protein kinase-like (PK-like)"/>
    <property type="match status" value="1"/>
</dbReference>
<dbReference type="Pfam" id="PF00069">
    <property type="entry name" value="Pkinase"/>
    <property type="match status" value="1"/>
</dbReference>
<keyword evidence="3" id="KW-0418">Kinase</keyword>
<keyword evidence="10" id="KW-1185">Reference proteome</keyword>
<protein>
    <recommendedName>
        <fullName evidence="8">Protein kinase domain-containing protein</fullName>
    </recommendedName>
</protein>
<evidence type="ECO:0000256" key="6">
    <source>
        <dbReference type="PROSITE-ProRule" id="PRU10141"/>
    </source>
</evidence>
<dbReference type="Proteomes" id="UP000887567">
    <property type="component" value="Unplaced"/>
</dbReference>
<feature type="domain" description="Protein kinase" evidence="8">
    <location>
        <begin position="12"/>
        <end position="294"/>
    </location>
</feature>
<sequence>MEDVIFVRQRAYVKTRFVGRGTFGKIYLVRDTEEKYLYALKQINIENHSHASAIKTEFLAMLASLRHRHIIHLFSCAISKSSKSQLVANFIMEYCPGGTLNDRLSIPNSKVLDLKWMVQIADAVTFLHQKEIVHRDLKADNVLLTVSNNVKICDLGLASFSIHLRHCGSSSKSLGPDQVVGTPCFWSPELFNGCRHQKSSDVFALGHILYAIKERCYIKRKPMKRLYGAFITTIDRGAISLGQAQSKSSQPCNLAFAPDKNVVDRGIRNITAAVLAYDAESRPKSEQVYQHLKLTARMLVTIIRDNSQQSLYL</sequence>
<evidence type="ECO:0000256" key="2">
    <source>
        <dbReference type="ARBA" id="ARBA00022741"/>
    </source>
</evidence>
<dbReference type="InterPro" id="IPR011009">
    <property type="entry name" value="Kinase-like_dom_sf"/>
</dbReference>
<evidence type="ECO:0000256" key="7">
    <source>
        <dbReference type="RuleBase" id="RU000304"/>
    </source>
</evidence>
<evidence type="ECO:0000256" key="1">
    <source>
        <dbReference type="ARBA" id="ARBA00022679"/>
    </source>
</evidence>
<keyword evidence="1" id="KW-0808">Transferase</keyword>
<dbReference type="SMART" id="SM00220">
    <property type="entry name" value="S_TKc"/>
    <property type="match status" value="1"/>
</dbReference>
<dbReference type="GO" id="GO:0110031">
    <property type="term" value="P:negative regulation of G2/MI transition of meiotic cell cycle"/>
    <property type="evidence" value="ECO:0007669"/>
    <property type="project" value="TreeGrafter"/>
</dbReference>
<dbReference type="GO" id="GO:0005634">
    <property type="term" value="C:nucleus"/>
    <property type="evidence" value="ECO:0007669"/>
    <property type="project" value="TreeGrafter"/>
</dbReference>
<dbReference type="InterPro" id="IPR008271">
    <property type="entry name" value="Ser/Thr_kinase_AS"/>
</dbReference>
<dbReference type="PANTHER" id="PTHR11042">
    <property type="entry name" value="EUKARYOTIC TRANSLATION INITIATION FACTOR 2-ALPHA KINASE EIF2-ALPHA KINASE -RELATED"/>
    <property type="match status" value="1"/>
</dbReference>
<dbReference type="KEGG" id="epa:110254741"/>
<dbReference type="GeneID" id="110254741"/>
<evidence type="ECO:0000256" key="4">
    <source>
        <dbReference type="ARBA" id="ARBA00022840"/>
    </source>
</evidence>
<evidence type="ECO:0000313" key="10">
    <source>
        <dbReference type="Proteomes" id="UP000887567"/>
    </source>
</evidence>
<comment type="similarity">
    <text evidence="5">Belongs to the protein kinase superfamily. Ser/Thr protein kinase family. GCN2 subfamily.</text>
</comment>
<proteinExistence type="inferred from homology"/>
<name>A0A913YXB8_EXADI</name>
<dbReference type="EnsemblMetazoa" id="XM_021061775.2">
    <property type="protein sequence ID" value="XP_020917434.2"/>
    <property type="gene ID" value="LOC110254741"/>
</dbReference>
<dbReference type="InterPro" id="IPR017441">
    <property type="entry name" value="Protein_kinase_ATP_BS"/>
</dbReference>
<dbReference type="EnsemblMetazoa" id="XM_028663922.1">
    <property type="protein sequence ID" value="XP_028519723.1"/>
    <property type="gene ID" value="LOC110254741"/>
</dbReference>
<dbReference type="GO" id="GO:0005524">
    <property type="term" value="F:ATP binding"/>
    <property type="evidence" value="ECO:0007669"/>
    <property type="project" value="UniProtKB-UniRule"/>
</dbReference>
<dbReference type="OrthoDB" id="5964851at2759"/>
<dbReference type="InterPro" id="IPR050339">
    <property type="entry name" value="CC_SR_Kinase"/>
</dbReference>
<dbReference type="InterPro" id="IPR000719">
    <property type="entry name" value="Prot_kinase_dom"/>
</dbReference>
<organism evidence="9 10">
    <name type="scientific">Exaiptasia diaphana</name>
    <name type="common">Tropical sea anemone</name>
    <name type="synonym">Aiptasia pulchella</name>
    <dbReference type="NCBI Taxonomy" id="2652724"/>
    <lineage>
        <taxon>Eukaryota</taxon>
        <taxon>Metazoa</taxon>
        <taxon>Cnidaria</taxon>
        <taxon>Anthozoa</taxon>
        <taxon>Hexacorallia</taxon>
        <taxon>Actiniaria</taxon>
        <taxon>Aiptasiidae</taxon>
        <taxon>Exaiptasia</taxon>
    </lineage>
</organism>
<dbReference type="Gene3D" id="1.10.510.10">
    <property type="entry name" value="Transferase(Phosphotransferase) domain 1"/>
    <property type="match status" value="1"/>
</dbReference>
<dbReference type="PROSITE" id="PS00107">
    <property type="entry name" value="PROTEIN_KINASE_ATP"/>
    <property type="match status" value="1"/>
</dbReference>
<dbReference type="GO" id="GO:0004674">
    <property type="term" value="F:protein serine/threonine kinase activity"/>
    <property type="evidence" value="ECO:0007669"/>
    <property type="project" value="UniProtKB-KW"/>
</dbReference>
<reference evidence="9" key="1">
    <citation type="submission" date="2022-11" db="UniProtKB">
        <authorList>
            <consortium name="EnsemblMetazoa"/>
        </authorList>
    </citation>
    <scope>IDENTIFICATION</scope>
</reference>
<dbReference type="CDD" id="cd00180">
    <property type="entry name" value="PKc"/>
    <property type="match status" value="1"/>
</dbReference>
<evidence type="ECO:0000259" key="8">
    <source>
        <dbReference type="PROSITE" id="PS50011"/>
    </source>
</evidence>
<dbReference type="PROSITE" id="PS00108">
    <property type="entry name" value="PROTEIN_KINASE_ST"/>
    <property type="match status" value="1"/>
</dbReference>
<dbReference type="AlphaFoldDB" id="A0A913YXB8"/>
<dbReference type="RefSeq" id="XP_028519723.1">
    <property type="nucleotide sequence ID" value="XM_028663922.1"/>
</dbReference>
<dbReference type="PANTHER" id="PTHR11042:SF190">
    <property type="entry name" value="MITOSIS INHIBITOR PROTEIN KINASE MIK1"/>
    <property type="match status" value="1"/>
</dbReference>
<keyword evidence="7" id="KW-0723">Serine/threonine-protein kinase</keyword>
<dbReference type="RefSeq" id="XP_020917434.2">
    <property type="nucleotide sequence ID" value="XM_021061775.2"/>
</dbReference>
<dbReference type="PROSITE" id="PS50011">
    <property type="entry name" value="PROTEIN_KINASE_DOM"/>
    <property type="match status" value="1"/>
</dbReference>
<evidence type="ECO:0000313" key="9">
    <source>
        <dbReference type="EnsemblMetazoa" id="XP_028519723.1"/>
    </source>
</evidence>
<keyword evidence="2 6" id="KW-0547">Nucleotide-binding</keyword>
<accession>A0A913YXB8</accession>